<gene>
    <name evidence="2" type="ORF">QJS10_CPB14g01362</name>
</gene>
<dbReference type="CDD" id="cd06222">
    <property type="entry name" value="RNase_H_like"/>
    <property type="match status" value="1"/>
</dbReference>
<proteinExistence type="predicted"/>
<feature type="domain" description="Reverse transcriptase zinc-binding" evidence="1">
    <location>
        <begin position="301"/>
        <end position="383"/>
    </location>
</feature>
<dbReference type="InterPro" id="IPR044730">
    <property type="entry name" value="RNase_H-like_dom_plant"/>
</dbReference>
<name>A0AAV9DEI0_ACOCL</name>
<accession>A0AAV9DEI0</accession>
<dbReference type="PANTHER" id="PTHR33710:SF71">
    <property type="entry name" value="ENDONUCLEASE_EXONUCLEASE_PHOSPHATASE DOMAIN-CONTAINING PROTEIN"/>
    <property type="match status" value="1"/>
</dbReference>
<dbReference type="PANTHER" id="PTHR33710">
    <property type="entry name" value="BNAC02G09200D PROTEIN"/>
    <property type="match status" value="1"/>
</dbReference>
<dbReference type="InterPro" id="IPR036397">
    <property type="entry name" value="RNaseH_sf"/>
</dbReference>
<dbReference type="Pfam" id="PF13966">
    <property type="entry name" value="zf-RVT"/>
    <property type="match status" value="1"/>
</dbReference>
<organism evidence="2 3">
    <name type="scientific">Acorus calamus</name>
    <name type="common">Sweet flag</name>
    <dbReference type="NCBI Taxonomy" id="4465"/>
    <lineage>
        <taxon>Eukaryota</taxon>
        <taxon>Viridiplantae</taxon>
        <taxon>Streptophyta</taxon>
        <taxon>Embryophyta</taxon>
        <taxon>Tracheophyta</taxon>
        <taxon>Spermatophyta</taxon>
        <taxon>Magnoliopsida</taxon>
        <taxon>Liliopsida</taxon>
        <taxon>Acoraceae</taxon>
        <taxon>Acorus</taxon>
    </lineage>
</organism>
<dbReference type="AlphaFoldDB" id="A0AAV9DEI0"/>
<dbReference type="SUPFAM" id="SSF56219">
    <property type="entry name" value="DNase I-like"/>
    <property type="match status" value="1"/>
</dbReference>
<dbReference type="Gene3D" id="3.30.420.10">
    <property type="entry name" value="Ribonuclease H-like superfamily/Ribonuclease H"/>
    <property type="match status" value="1"/>
</dbReference>
<dbReference type="EMBL" id="JAUJYO010000014">
    <property type="protein sequence ID" value="KAK1299356.1"/>
    <property type="molecule type" value="Genomic_DNA"/>
</dbReference>
<keyword evidence="3" id="KW-1185">Reference proteome</keyword>
<reference evidence="2" key="2">
    <citation type="submission" date="2023-06" db="EMBL/GenBank/DDBJ databases">
        <authorList>
            <person name="Ma L."/>
            <person name="Liu K.-W."/>
            <person name="Li Z."/>
            <person name="Hsiao Y.-Y."/>
            <person name="Qi Y."/>
            <person name="Fu T."/>
            <person name="Tang G."/>
            <person name="Zhang D."/>
            <person name="Sun W.-H."/>
            <person name="Liu D.-K."/>
            <person name="Li Y."/>
            <person name="Chen G.-Z."/>
            <person name="Liu X.-D."/>
            <person name="Liao X.-Y."/>
            <person name="Jiang Y.-T."/>
            <person name="Yu X."/>
            <person name="Hao Y."/>
            <person name="Huang J."/>
            <person name="Zhao X.-W."/>
            <person name="Ke S."/>
            <person name="Chen Y.-Y."/>
            <person name="Wu W.-L."/>
            <person name="Hsu J.-L."/>
            <person name="Lin Y.-F."/>
            <person name="Huang M.-D."/>
            <person name="Li C.-Y."/>
            <person name="Huang L."/>
            <person name="Wang Z.-W."/>
            <person name="Zhao X."/>
            <person name="Zhong W.-Y."/>
            <person name="Peng D.-H."/>
            <person name="Ahmad S."/>
            <person name="Lan S."/>
            <person name="Zhang J.-S."/>
            <person name="Tsai W.-C."/>
            <person name="Van De Peer Y."/>
            <person name="Liu Z.-J."/>
        </authorList>
    </citation>
    <scope>NUCLEOTIDE SEQUENCE</scope>
    <source>
        <strain evidence="2">CP</strain>
        <tissue evidence="2">Leaves</tissue>
    </source>
</reference>
<dbReference type="InterPro" id="IPR026960">
    <property type="entry name" value="RVT-Znf"/>
</dbReference>
<dbReference type="GO" id="GO:0003676">
    <property type="term" value="F:nucleic acid binding"/>
    <property type="evidence" value="ECO:0007669"/>
    <property type="project" value="InterPro"/>
</dbReference>
<evidence type="ECO:0000259" key="1">
    <source>
        <dbReference type="Pfam" id="PF13966"/>
    </source>
</evidence>
<protein>
    <recommendedName>
        <fullName evidence="1">Reverse transcriptase zinc-binding domain-containing protein</fullName>
    </recommendedName>
</protein>
<evidence type="ECO:0000313" key="2">
    <source>
        <dbReference type="EMBL" id="KAK1299356.1"/>
    </source>
</evidence>
<dbReference type="Proteomes" id="UP001180020">
    <property type="component" value="Unassembled WGS sequence"/>
</dbReference>
<dbReference type="InterPro" id="IPR036691">
    <property type="entry name" value="Endo/exonu/phosph_ase_sf"/>
</dbReference>
<evidence type="ECO:0000313" key="3">
    <source>
        <dbReference type="Proteomes" id="UP001180020"/>
    </source>
</evidence>
<comment type="caution">
    <text evidence="2">The sequence shown here is derived from an EMBL/GenBank/DDBJ whole genome shotgun (WGS) entry which is preliminary data.</text>
</comment>
<reference evidence="2" key="1">
    <citation type="journal article" date="2023" name="Nat. Commun.">
        <title>Diploid and tetraploid genomes of Acorus and the evolution of monocots.</title>
        <authorList>
            <person name="Ma L."/>
            <person name="Liu K.W."/>
            <person name="Li Z."/>
            <person name="Hsiao Y.Y."/>
            <person name="Qi Y."/>
            <person name="Fu T."/>
            <person name="Tang G.D."/>
            <person name="Zhang D."/>
            <person name="Sun W.H."/>
            <person name="Liu D.K."/>
            <person name="Li Y."/>
            <person name="Chen G.Z."/>
            <person name="Liu X.D."/>
            <person name="Liao X.Y."/>
            <person name="Jiang Y.T."/>
            <person name="Yu X."/>
            <person name="Hao Y."/>
            <person name="Huang J."/>
            <person name="Zhao X.W."/>
            <person name="Ke S."/>
            <person name="Chen Y.Y."/>
            <person name="Wu W.L."/>
            <person name="Hsu J.L."/>
            <person name="Lin Y.F."/>
            <person name="Huang M.D."/>
            <person name="Li C.Y."/>
            <person name="Huang L."/>
            <person name="Wang Z.W."/>
            <person name="Zhao X."/>
            <person name="Zhong W.Y."/>
            <person name="Peng D.H."/>
            <person name="Ahmad S."/>
            <person name="Lan S."/>
            <person name="Zhang J.S."/>
            <person name="Tsai W.C."/>
            <person name="Van de Peer Y."/>
            <person name="Liu Z.J."/>
        </authorList>
    </citation>
    <scope>NUCLEOTIDE SEQUENCE</scope>
    <source>
        <strain evidence="2">CP</strain>
    </source>
</reference>
<sequence length="659" mass="75745">MNEVRYTSEKIGGRPPSLRRLKKFNRCINTCNVQDMKAVGHVLSWTNLQEARITSRLDRTLINSRWLSTFPESFTDYLEPGLSDHSALLVRFSPEVISGHKPFKCFNMWYDHPSFTHVVETTWQSEVAGTPQYRLAKKLQLVKLALKQWNRDIFGNVHHKLKHSRDQLEGIQRLLHESPLDAAMILSEKEARQHYATLLIEEESFIRQKSRQNNIQLGDSNSAYFYASVAARKARNTLRKVRLQTGEFTDDPTIVKEESVDYYMKLLNRESVWEDITKIRVGGNHDDVPIWTESKTGALNSKAAWNYLRTPKPLSSWKGWAWDPGQLPRHSYTTWLALLNKLPTLLRLQNRGIIHTSTCSLCYRVAEDEDHLFFRCGYSSYIWRSLLAKMGLPRTASGTLIGWVESLNQLHLQPALIKVLKVLFAITIGLIWKERCSRIFRSQSRHKISILQDIIDTAVLRLSKQTIFTEPCQEVEKTERNLGIHFLQKKYHDISFIWDPPPQSWVKCNSDGSLSDDRAGFGALIRDPKGNFIIGETARVPAASINNLELLGVKCGALLCLNLNLRKLQGRGAVPWTSKRDLIETFNILNHLDEWTISHTYREANASADLLAARQSSMGSTIIHIQDIWSELEDAILKDKQGTIYKWKISDQFDAQELH</sequence>